<keyword evidence="8" id="KW-0548">Nucleotidyltransferase</keyword>
<dbReference type="GO" id="GO:0003887">
    <property type="term" value="F:DNA-directed DNA polymerase activity"/>
    <property type="evidence" value="ECO:0007669"/>
    <property type="project" value="UniProtKB-KW"/>
</dbReference>
<dbReference type="GO" id="GO:0009360">
    <property type="term" value="C:DNA polymerase III complex"/>
    <property type="evidence" value="ECO:0007669"/>
    <property type="project" value="InterPro"/>
</dbReference>
<evidence type="ECO:0000313" key="11">
    <source>
        <dbReference type="EMBL" id="OGM22267.1"/>
    </source>
</evidence>
<keyword evidence="5 8" id="KW-0067">ATP-binding</keyword>
<dbReference type="Pfam" id="PF22608">
    <property type="entry name" value="DNAX_ATPase_lid"/>
    <property type="match status" value="1"/>
</dbReference>
<keyword evidence="8" id="KW-0808">Transferase</keyword>
<evidence type="ECO:0000256" key="5">
    <source>
        <dbReference type="ARBA" id="ARBA00022840"/>
    </source>
</evidence>
<comment type="function">
    <text evidence="8">DNA polymerase III is a complex, multichain enzyme responsible for most of the replicative synthesis in bacteria. This DNA polymerase also exhibits 3' to 5' exonuclease activity.</text>
</comment>
<evidence type="ECO:0000256" key="1">
    <source>
        <dbReference type="ARBA" id="ARBA00006360"/>
    </source>
</evidence>
<keyword evidence="3 8" id="KW-0547">Nucleotide-binding</keyword>
<evidence type="ECO:0000259" key="10">
    <source>
        <dbReference type="SMART" id="SM00382"/>
    </source>
</evidence>
<dbReference type="InterPro" id="IPR003593">
    <property type="entry name" value="AAA+_ATPase"/>
</dbReference>
<evidence type="ECO:0000256" key="4">
    <source>
        <dbReference type="ARBA" id="ARBA00022833"/>
    </source>
</evidence>
<feature type="domain" description="AAA+ ATPase" evidence="10">
    <location>
        <begin position="33"/>
        <end position="176"/>
    </location>
</feature>
<dbReference type="GO" id="GO:0006261">
    <property type="term" value="P:DNA-templated DNA replication"/>
    <property type="evidence" value="ECO:0007669"/>
    <property type="project" value="TreeGrafter"/>
</dbReference>
<dbReference type="GO" id="GO:0046872">
    <property type="term" value="F:metal ion binding"/>
    <property type="evidence" value="ECO:0007669"/>
    <property type="project" value="UniProtKB-KW"/>
</dbReference>
<dbReference type="PRINTS" id="PR00300">
    <property type="entry name" value="CLPPROTEASEA"/>
</dbReference>
<keyword evidence="2" id="KW-0479">Metal-binding</keyword>
<feature type="region of interest" description="Disordered" evidence="9">
    <location>
        <begin position="366"/>
        <end position="395"/>
    </location>
</feature>
<evidence type="ECO:0000256" key="8">
    <source>
        <dbReference type="RuleBase" id="RU364063"/>
    </source>
</evidence>
<dbReference type="InterPro" id="IPR045085">
    <property type="entry name" value="HLD_clamp_pol_III_gamma_tau"/>
</dbReference>
<protein>
    <recommendedName>
        <fullName evidence="8">DNA polymerase III subunit gamma/tau</fullName>
        <ecNumber evidence="8">2.7.7.7</ecNumber>
    </recommendedName>
</protein>
<dbReference type="Gene3D" id="3.30.300.180">
    <property type="match status" value="1"/>
</dbReference>
<dbReference type="Proteomes" id="UP000178750">
    <property type="component" value="Unassembled WGS sequence"/>
</dbReference>
<dbReference type="AlphaFoldDB" id="A0A1F7Y4K0"/>
<dbReference type="Pfam" id="PF13177">
    <property type="entry name" value="DNA_pol3_delta2"/>
    <property type="match status" value="1"/>
</dbReference>
<dbReference type="EMBL" id="MGGF01000006">
    <property type="protein sequence ID" value="OGM22267.1"/>
    <property type="molecule type" value="Genomic_DNA"/>
</dbReference>
<keyword evidence="8" id="KW-0235">DNA replication</keyword>
<dbReference type="SUPFAM" id="SSF52540">
    <property type="entry name" value="P-loop containing nucleoside triphosphate hydrolases"/>
    <property type="match status" value="1"/>
</dbReference>
<sequence length="527" mass="58796">MTFYLKYRSQTLDELDLVDVRETLKKYVTAGSMPHAFLFAGPRGTGKTSAARILAKILNCENPLAGREPCNNCEQCKSISKGENLDVYELDAASHRGIDDVRILREAVKLAPVRAKKKVYIIDEAHMLTTEAANALLKTLEEPPDHVMFILATTNPEKLIDTVRSRTVVINFRKARPEELVRSLSRVAASEKLKFEAGVLELISKTADGSFRDAVKILEQILTADIKLNNSTVSEFIFSRKSFDASLFLTLLAKRDIKSLLGEVERSVSNGVEIKTMIIILLERLRAGLMSKIGINSDDLKLFSKQELIQLIELLLKASNELSTAAIEQLPLELSFVEWCDINEINDQKPVIKNIDTYSLHDNVKDDKDKDEKFDSQSKTDNIDDPKDASEIRDVTNSGSAEIENVWADVLSQIRPINASTEALLRAAKPINFDGKKLTLGVYYKFHKERLESNPHRDILETTVGEIIGMPIRLECTLTDPPIKKTVDTANGNHATSNEPVLNNSASVLTETEDEDIIKVAKDIFGS</sequence>
<dbReference type="EC" id="2.7.7.7" evidence="8"/>
<dbReference type="GO" id="GO:0005524">
    <property type="term" value="F:ATP binding"/>
    <property type="evidence" value="ECO:0007669"/>
    <property type="project" value="UniProtKB-KW"/>
</dbReference>
<evidence type="ECO:0000256" key="9">
    <source>
        <dbReference type="SAM" id="MobiDB-lite"/>
    </source>
</evidence>
<organism evidence="11 12">
    <name type="scientific">Candidatus Woesebacteria bacterium RIFCSPHIGHO2_01_FULL_38_9b</name>
    <dbReference type="NCBI Taxonomy" id="1802493"/>
    <lineage>
        <taxon>Bacteria</taxon>
        <taxon>Candidatus Woeseibacteriota</taxon>
    </lineage>
</organism>
<dbReference type="InterPro" id="IPR050238">
    <property type="entry name" value="DNA_Rep/Repair_Clamp_Loader"/>
</dbReference>
<evidence type="ECO:0000256" key="2">
    <source>
        <dbReference type="ARBA" id="ARBA00022723"/>
    </source>
</evidence>
<name>A0A1F7Y4K0_9BACT</name>
<accession>A0A1F7Y4K0</accession>
<dbReference type="PANTHER" id="PTHR11669">
    <property type="entry name" value="REPLICATION FACTOR C / DNA POLYMERASE III GAMMA-TAU SUBUNIT"/>
    <property type="match status" value="1"/>
</dbReference>
<dbReference type="InterPro" id="IPR012763">
    <property type="entry name" value="DNA_pol_III_sug/sutau_N"/>
</dbReference>
<dbReference type="SMART" id="SM00382">
    <property type="entry name" value="AAA"/>
    <property type="match status" value="1"/>
</dbReference>
<feature type="compositionally biased region" description="Basic and acidic residues" evidence="9">
    <location>
        <begin position="366"/>
        <end position="394"/>
    </location>
</feature>
<reference evidence="11 12" key="1">
    <citation type="journal article" date="2016" name="Nat. Commun.">
        <title>Thousands of microbial genomes shed light on interconnected biogeochemical processes in an aquifer system.</title>
        <authorList>
            <person name="Anantharaman K."/>
            <person name="Brown C.T."/>
            <person name="Hug L.A."/>
            <person name="Sharon I."/>
            <person name="Castelle C.J."/>
            <person name="Probst A.J."/>
            <person name="Thomas B.C."/>
            <person name="Singh A."/>
            <person name="Wilkins M.J."/>
            <person name="Karaoz U."/>
            <person name="Brodie E.L."/>
            <person name="Williams K.H."/>
            <person name="Hubbard S.S."/>
            <person name="Banfield J.F."/>
        </authorList>
    </citation>
    <scope>NUCLEOTIDE SEQUENCE [LARGE SCALE GENOMIC DNA]</scope>
</reference>
<comment type="similarity">
    <text evidence="1 8">Belongs to the DnaX/STICHEL family.</text>
</comment>
<evidence type="ECO:0000256" key="6">
    <source>
        <dbReference type="ARBA" id="ARBA00022932"/>
    </source>
</evidence>
<dbReference type="Gene3D" id="1.10.8.60">
    <property type="match status" value="1"/>
</dbReference>
<comment type="caution">
    <text evidence="11">The sequence shown here is derived from an EMBL/GenBank/DDBJ whole genome shotgun (WGS) entry which is preliminary data.</text>
</comment>
<dbReference type="CDD" id="cd00009">
    <property type="entry name" value="AAA"/>
    <property type="match status" value="1"/>
</dbReference>
<keyword evidence="6 8" id="KW-0239">DNA-directed DNA polymerase</keyword>
<keyword evidence="4" id="KW-0862">Zinc</keyword>
<evidence type="ECO:0000313" key="12">
    <source>
        <dbReference type="Proteomes" id="UP000178750"/>
    </source>
</evidence>
<evidence type="ECO:0000256" key="3">
    <source>
        <dbReference type="ARBA" id="ARBA00022741"/>
    </source>
</evidence>
<dbReference type="NCBIfam" id="TIGR02397">
    <property type="entry name" value="dnaX_nterm"/>
    <property type="match status" value="1"/>
</dbReference>
<dbReference type="InterPro" id="IPR038454">
    <property type="entry name" value="DnaA_N_sf"/>
</dbReference>
<gene>
    <name evidence="8" type="primary">dnaX</name>
    <name evidence="11" type="ORF">A2863_02895</name>
</gene>
<comment type="subunit">
    <text evidence="8">DNA polymerase III contains a core (composed of alpha, epsilon and theta chains) that associates with a tau subunit. This core dimerizes to form the POLIII' complex. PolIII' associates with the gamma complex (composed of gamma, delta, delta', psi and chi chains) and with the beta chain to form the complete DNA polymerase III complex.</text>
</comment>
<dbReference type="Gene3D" id="3.40.50.300">
    <property type="entry name" value="P-loop containing nucleotide triphosphate hydrolases"/>
    <property type="match status" value="1"/>
</dbReference>
<evidence type="ECO:0000256" key="7">
    <source>
        <dbReference type="ARBA" id="ARBA00049244"/>
    </source>
</evidence>
<dbReference type="PANTHER" id="PTHR11669:SF0">
    <property type="entry name" value="PROTEIN STICHEL-LIKE 2"/>
    <property type="match status" value="1"/>
</dbReference>
<comment type="catalytic activity">
    <reaction evidence="7 8">
        <text>DNA(n) + a 2'-deoxyribonucleoside 5'-triphosphate = DNA(n+1) + diphosphate</text>
        <dbReference type="Rhea" id="RHEA:22508"/>
        <dbReference type="Rhea" id="RHEA-COMP:17339"/>
        <dbReference type="Rhea" id="RHEA-COMP:17340"/>
        <dbReference type="ChEBI" id="CHEBI:33019"/>
        <dbReference type="ChEBI" id="CHEBI:61560"/>
        <dbReference type="ChEBI" id="CHEBI:173112"/>
        <dbReference type="EC" id="2.7.7.7"/>
    </reaction>
</comment>
<dbReference type="InterPro" id="IPR001270">
    <property type="entry name" value="ClpA/B"/>
</dbReference>
<proteinExistence type="inferred from homology"/>
<dbReference type="InterPro" id="IPR027417">
    <property type="entry name" value="P-loop_NTPase"/>
</dbReference>